<feature type="region of interest" description="Disordered" evidence="1">
    <location>
        <begin position="1"/>
        <end position="25"/>
    </location>
</feature>
<evidence type="ECO:0000313" key="3">
    <source>
        <dbReference type="Proteomes" id="UP000639643"/>
    </source>
</evidence>
<evidence type="ECO:0000313" key="2">
    <source>
        <dbReference type="EMBL" id="KAF6786389.1"/>
    </source>
</evidence>
<reference evidence="2" key="1">
    <citation type="journal article" date="2020" name="Phytopathology">
        <title>Genome Sequence Resources of Colletotrichum truncatum, C. plurivorum, C. musicola, and C. sojae: Four Species Pathogenic to Soybean (Glycine max).</title>
        <authorList>
            <person name="Rogerio F."/>
            <person name="Boufleur T.R."/>
            <person name="Ciampi-Guillardi M."/>
            <person name="Sukno S.A."/>
            <person name="Thon M.R."/>
            <person name="Massola Junior N.S."/>
            <person name="Baroncelli R."/>
        </authorList>
    </citation>
    <scope>NUCLEOTIDE SEQUENCE</scope>
    <source>
        <strain evidence="2">LFN0074</strain>
    </source>
</reference>
<accession>A0A8H6INI0</accession>
<name>A0A8H6INI0_9PEZI</name>
<comment type="caution">
    <text evidence="2">The sequence shown here is derived from an EMBL/GenBank/DDBJ whole genome shotgun (WGS) entry which is preliminary data.</text>
</comment>
<organism evidence="2 3">
    <name type="scientific">Colletotrichum musicola</name>
    <dbReference type="NCBI Taxonomy" id="2175873"/>
    <lineage>
        <taxon>Eukaryota</taxon>
        <taxon>Fungi</taxon>
        <taxon>Dikarya</taxon>
        <taxon>Ascomycota</taxon>
        <taxon>Pezizomycotina</taxon>
        <taxon>Sordariomycetes</taxon>
        <taxon>Hypocreomycetidae</taxon>
        <taxon>Glomerellales</taxon>
        <taxon>Glomerellaceae</taxon>
        <taxon>Colletotrichum</taxon>
        <taxon>Colletotrichum orchidearum species complex</taxon>
    </lineage>
</organism>
<dbReference type="AlphaFoldDB" id="A0A8H6INI0"/>
<sequence length="67" mass="7526">MLLTNTGMTDRTSAAPTSDHSSVPNDAKLTIRFMPKNSNALKVSFVMTPKITVIRRYEIDVPLLQQY</sequence>
<dbReference type="EMBL" id="WIGM01001937">
    <property type="protein sequence ID" value="KAF6786389.1"/>
    <property type="molecule type" value="Genomic_DNA"/>
</dbReference>
<dbReference type="Proteomes" id="UP000639643">
    <property type="component" value="Unassembled WGS sequence"/>
</dbReference>
<keyword evidence="3" id="KW-1185">Reference proteome</keyword>
<feature type="compositionally biased region" description="Polar residues" evidence="1">
    <location>
        <begin position="1"/>
        <end position="24"/>
    </location>
</feature>
<gene>
    <name evidence="2" type="ORF">CMUS01_16514</name>
</gene>
<proteinExistence type="predicted"/>
<evidence type="ECO:0000256" key="1">
    <source>
        <dbReference type="SAM" id="MobiDB-lite"/>
    </source>
</evidence>
<protein>
    <submittedName>
        <fullName evidence="2">Uncharacterized protein</fullName>
    </submittedName>
</protein>